<organism evidence="3 4">
    <name type="scientific">Polaromonas naphthalenivorans (strain CJ2)</name>
    <dbReference type="NCBI Taxonomy" id="365044"/>
    <lineage>
        <taxon>Bacteria</taxon>
        <taxon>Pseudomonadati</taxon>
        <taxon>Pseudomonadota</taxon>
        <taxon>Betaproteobacteria</taxon>
        <taxon>Burkholderiales</taxon>
        <taxon>Comamonadaceae</taxon>
        <taxon>Polaromonas</taxon>
    </lineage>
</organism>
<accession>A1VVG6</accession>
<dbReference type="HOGENOM" id="CLU_1234108_0_0_4"/>
<keyword evidence="1" id="KW-0175">Coiled coil</keyword>
<sequence length="224" mass="23276">MENANAGPVTMEDVLGALNGTDPLNTSASKIRAILGRGSFATLQKHLDALRAAAKAAQEPVSLSAVPSAPPEVIAALWSAAYNAAGHQLAGKLASCMTERDALRAAAIAAADDVATLAAQVDALEQETAAAHASSEAALADCAAARKELQAHQARDSADRMRLATAAEADVMAARHALEMEKRDRTIERQTLQSTVNSLTDQIGELKALLSLQARQPIAQAVQP</sequence>
<dbReference type="Pfam" id="PF11740">
    <property type="entry name" value="KfrA_N"/>
    <property type="match status" value="1"/>
</dbReference>
<proteinExistence type="predicted"/>
<feature type="domain" description="KfrA N-terminal DNA-binding" evidence="2">
    <location>
        <begin position="25"/>
        <end position="126"/>
    </location>
</feature>
<reference evidence="4" key="1">
    <citation type="journal article" date="2009" name="Environ. Microbiol.">
        <title>The genome of Polaromonas naphthalenivorans strain CJ2, isolated from coal tar-contaminated sediment, reveals physiological and metabolic versatility and evolution through extensive horizontal gene transfer.</title>
        <authorList>
            <person name="Yagi J.M."/>
            <person name="Sims D."/>
            <person name="Brettin T."/>
            <person name="Bruce D."/>
            <person name="Madsen E.L."/>
        </authorList>
    </citation>
    <scope>NUCLEOTIDE SEQUENCE [LARGE SCALE GENOMIC DNA]</scope>
    <source>
        <strain evidence="4">CJ2</strain>
        <plasmid evidence="4">Plasmid pPNAP01</plasmid>
    </source>
</reference>
<protein>
    <recommendedName>
        <fullName evidence="2">KfrA N-terminal DNA-binding domain-containing protein</fullName>
    </recommendedName>
</protein>
<feature type="coiled-coil region" evidence="1">
    <location>
        <begin position="107"/>
        <end position="155"/>
    </location>
</feature>
<dbReference type="AlphaFoldDB" id="A1VVG6"/>
<dbReference type="EMBL" id="CP000530">
    <property type="protein sequence ID" value="ABM39644.1"/>
    <property type="molecule type" value="Genomic_DNA"/>
</dbReference>
<name>A1VVG6_POLNA</name>
<dbReference type="InterPro" id="IPR021104">
    <property type="entry name" value="KfrA_DNA-bd_N"/>
</dbReference>
<evidence type="ECO:0000313" key="4">
    <source>
        <dbReference type="Proteomes" id="UP000000644"/>
    </source>
</evidence>
<dbReference type="KEGG" id="pna:Pnap_4364"/>
<evidence type="ECO:0000313" key="3">
    <source>
        <dbReference type="EMBL" id="ABM39644.1"/>
    </source>
</evidence>
<gene>
    <name evidence="3" type="ordered locus">Pnap_4364</name>
</gene>
<evidence type="ECO:0000259" key="2">
    <source>
        <dbReference type="Pfam" id="PF11740"/>
    </source>
</evidence>
<geneLocation type="plasmid" evidence="3 4">
    <name>pPNAP01</name>
</geneLocation>
<keyword evidence="3" id="KW-0614">Plasmid</keyword>
<evidence type="ECO:0000256" key="1">
    <source>
        <dbReference type="SAM" id="Coils"/>
    </source>
</evidence>
<keyword evidence="4" id="KW-1185">Reference proteome</keyword>
<dbReference type="RefSeq" id="WP_011798017.1">
    <property type="nucleotide sequence ID" value="NC_008757.1"/>
</dbReference>
<dbReference type="Proteomes" id="UP000000644">
    <property type="component" value="Plasmid pPNAP01"/>
</dbReference>